<feature type="binding site" evidence="8">
    <location>
        <position position="63"/>
    </location>
    <ligand>
        <name>Mg(2+)</name>
        <dbReference type="ChEBI" id="CHEBI:18420"/>
    </ligand>
</feature>
<dbReference type="Pfam" id="PF01648">
    <property type="entry name" value="ACPS"/>
    <property type="match status" value="1"/>
</dbReference>
<evidence type="ECO:0000256" key="4">
    <source>
        <dbReference type="ARBA" id="ARBA00022832"/>
    </source>
</evidence>
<evidence type="ECO:0000256" key="5">
    <source>
        <dbReference type="ARBA" id="ARBA00022842"/>
    </source>
</evidence>
<sequence>MRREAAAPPVSIGVDVEEIARFRALLPKLAGSQRRLFHPEEHAYCRSQPDPAVHYAGRWCAKEAVVKALSAWRLLVPRQVCILRSSDGRPRVRIDAEGGAEAARRLDVSISHTASVAVAVAAAAPARSRRRGKLA</sequence>
<keyword evidence="1 8" id="KW-0444">Lipid biosynthesis</keyword>
<dbReference type="RefSeq" id="WP_248343701.1">
    <property type="nucleotide sequence ID" value="NZ_AP025592.1"/>
</dbReference>
<comment type="function">
    <text evidence="8">Transfers the 4'-phosphopantetheine moiety from coenzyme A to a Ser of acyl-carrier-protein.</text>
</comment>
<evidence type="ECO:0000256" key="8">
    <source>
        <dbReference type="HAMAP-Rule" id="MF_00101"/>
    </source>
</evidence>
<evidence type="ECO:0000256" key="6">
    <source>
        <dbReference type="ARBA" id="ARBA00023098"/>
    </source>
</evidence>
<organism evidence="10 11">
    <name type="scientific">Anaeromyxobacter paludicola</name>
    <dbReference type="NCBI Taxonomy" id="2918171"/>
    <lineage>
        <taxon>Bacteria</taxon>
        <taxon>Pseudomonadati</taxon>
        <taxon>Myxococcota</taxon>
        <taxon>Myxococcia</taxon>
        <taxon>Myxococcales</taxon>
        <taxon>Cystobacterineae</taxon>
        <taxon>Anaeromyxobacteraceae</taxon>
        <taxon>Anaeromyxobacter</taxon>
    </lineage>
</organism>
<keyword evidence="11" id="KW-1185">Reference proteome</keyword>
<name>A0ABN6N520_9BACT</name>
<dbReference type="Gene3D" id="3.90.470.20">
    <property type="entry name" value="4'-phosphopantetheinyl transferase domain"/>
    <property type="match status" value="1"/>
</dbReference>
<reference evidence="11" key="1">
    <citation type="journal article" date="2022" name="Int. J. Syst. Evol. Microbiol.">
        <title>Anaeromyxobacter oryzae sp. nov., Anaeromyxobacter diazotrophicus sp. nov. and Anaeromyxobacter paludicola sp. nov., isolated from paddy soils.</title>
        <authorList>
            <person name="Itoh H."/>
            <person name="Xu Z."/>
            <person name="Mise K."/>
            <person name="Masuda Y."/>
            <person name="Ushijima N."/>
            <person name="Hayakawa C."/>
            <person name="Shiratori Y."/>
            <person name="Senoo K."/>
        </authorList>
    </citation>
    <scope>NUCLEOTIDE SEQUENCE [LARGE SCALE GENOMIC DNA]</scope>
    <source>
        <strain evidence="11">Red630</strain>
    </source>
</reference>
<gene>
    <name evidence="8" type="primary">acpS</name>
    <name evidence="10" type="ORF">AMPC_02070</name>
</gene>
<comment type="catalytic activity">
    <reaction evidence="8">
        <text>apo-[ACP] + CoA = holo-[ACP] + adenosine 3',5'-bisphosphate + H(+)</text>
        <dbReference type="Rhea" id="RHEA:12068"/>
        <dbReference type="Rhea" id="RHEA-COMP:9685"/>
        <dbReference type="Rhea" id="RHEA-COMP:9690"/>
        <dbReference type="ChEBI" id="CHEBI:15378"/>
        <dbReference type="ChEBI" id="CHEBI:29999"/>
        <dbReference type="ChEBI" id="CHEBI:57287"/>
        <dbReference type="ChEBI" id="CHEBI:58343"/>
        <dbReference type="ChEBI" id="CHEBI:64479"/>
        <dbReference type="EC" id="2.7.8.7"/>
    </reaction>
</comment>
<comment type="similarity">
    <text evidence="8">Belongs to the P-Pant transferase superfamily. AcpS family.</text>
</comment>
<evidence type="ECO:0000256" key="7">
    <source>
        <dbReference type="ARBA" id="ARBA00023160"/>
    </source>
</evidence>
<evidence type="ECO:0000256" key="3">
    <source>
        <dbReference type="ARBA" id="ARBA00022723"/>
    </source>
</evidence>
<dbReference type="InterPro" id="IPR002582">
    <property type="entry name" value="ACPS"/>
</dbReference>
<feature type="binding site" evidence="8">
    <location>
        <position position="15"/>
    </location>
    <ligand>
        <name>Mg(2+)</name>
        <dbReference type="ChEBI" id="CHEBI:18420"/>
    </ligand>
</feature>
<comment type="cofactor">
    <cofactor evidence="8">
        <name>Mg(2+)</name>
        <dbReference type="ChEBI" id="CHEBI:18420"/>
    </cofactor>
</comment>
<feature type="domain" description="4'-phosphopantetheinyl transferase" evidence="9">
    <location>
        <begin position="11"/>
        <end position="118"/>
    </location>
</feature>
<dbReference type="NCBIfam" id="TIGR00556">
    <property type="entry name" value="pantethn_trn"/>
    <property type="match status" value="1"/>
</dbReference>
<comment type="subcellular location">
    <subcellularLocation>
        <location evidence="8">Cytoplasm</location>
    </subcellularLocation>
</comment>
<keyword evidence="3 8" id="KW-0479">Metal-binding</keyword>
<protein>
    <recommendedName>
        <fullName evidence="8">Holo-[acyl-carrier-protein] synthase</fullName>
        <shortName evidence="8">Holo-ACP synthase</shortName>
        <ecNumber evidence="8">2.7.8.7</ecNumber>
    </recommendedName>
    <alternativeName>
        <fullName evidence="8">4'-phosphopantetheinyl transferase AcpS</fullName>
    </alternativeName>
</protein>
<keyword evidence="4 8" id="KW-0276">Fatty acid metabolism</keyword>
<dbReference type="EMBL" id="AP025592">
    <property type="protein sequence ID" value="BDG07094.1"/>
    <property type="molecule type" value="Genomic_DNA"/>
</dbReference>
<keyword evidence="8" id="KW-0963">Cytoplasm</keyword>
<keyword evidence="5 8" id="KW-0460">Magnesium</keyword>
<dbReference type="InterPro" id="IPR004568">
    <property type="entry name" value="Ppantetheine-prot_Trfase_dom"/>
</dbReference>
<dbReference type="InterPro" id="IPR008278">
    <property type="entry name" value="4-PPantetheinyl_Trfase_dom"/>
</dbReference>
<dbReference type="InterPro" id="IPR037143">
    <property type="entry name" value="4-PPantetheinyl_Trfase_dom_sf"/>
</dbReference>
<dbReference type="HAMAP" id="MF_00101">
    <property type="entry name" value="AcpS"/>
    <property type="match status" value="1"/>
</dbReference>
<evidence type="ECO:0000256" key="2">
    <source>
        <dbReference type="ARBA" id="ARBA00022679"/>
    </source>
</evidence>
<evidence type="ECO:0000313" key="11">
    <source>
        <dbReference type="Proteomes" id="UP001162734"/>
    </source>
</evidence>
<keyword evidence="6 8" id="KW-0443">Lipid metabolism</keyword>
<keyword evidence="2 8" id="KW-0808">Transferase</keyword>
<keyword evidence="7 8" id="KW-0275">Fatty acid biosynthesis</keyword>
<evidence type="ECO:0000313" key="10">
    <source>
        <dbReference type="EMBL" id="BDG07094.1"/>
    </source>
</evidence>
<dbReference type="SUPFAM" id="SSF56214">
    <property type="entry name" value="4'-phosphopantetheinyl transferase"/>
    <property type="match status" value="1"/>
</dbReference>
<evidence type="ECO:0000256" key="1">
    <source>
        <dbReference type="ARBA" id="ARBA00022516"/>
    </source>
</evidence>
<accession>A0ABN6N520</accession>
<proteinExistence type="inferred from homology"/>
<evidence type="ECO:0000259" key="9">
    <source>
        <dbReference type="Pfam" id="PF01648"/>
    </source>
</evidence>
<dbReference type="Proteomes" id="UP001162734">
    <property type="component" value="Chromosome"/>
</dbReference>
<dbReference type="EC" id="2.7.8.7" evidence="8"/>